<dbReference type="STRING" id="180088.A0A1J8QS10"/>
<organism evidence="2 3">
    <name type="scientific">Rhizopogon vesiculosus</name>
    <dbReference type="NCBI Taxonomy" id="180088"/>
    <lineage>
        <taxon>Eukaryota</taxon>
        <taxon>Fungi</taxon>
        <taxon>Dikarya</taxon>
        <taxon>Basidiomycota</taxon>
        <taxon>Agaricomycotina</taxon>
        <taxon>Agaricomycetes</taxon>
        <taxon>Agaricomycetidae</taxon>
        <taxon>Boletales</taxon>
        <taxon>Suillineae</taxon>
        <taxon>Rhizopogonaceae</taxon>
        <taxon>Rhizopogon</taxon>
    </lineage>
</organism>
<evidence type="ECO:0000313" key="2">
    <source>
        <dbReference type="EMBL" id="OJA16241.1"/>
    </source>
</evidence>
<feature type="compositionally biased region" description="Low complexity" evidence="1">
    <location>
        <begin position="55"/>
        <end position="73"/>
    </location>
</feature>
<keyword evidence="3" id="KW-1185">Reference proteome</keyword>
<accession>A0A1J8QS10</accession>
<feature type="compositionally biased region" description="Acidic residues" evidence="1">
    <location>
        <begin position="373"/>
        <end position="384"/>
    </location>
</feature>
<feature type="compositionally biased region" description="Polar residues" evidence="1">
    <location>
        <begin position="17"/>
        <end position="43"/>
    </location>
</feature>
<gene>
    <name evidence="2" type="ORF">AZE42_00075</name>
</gene>
<feature type="region of interest" description="Disordered" evidence="1">
    <location>
        <begin position="528"/>
        <end position="568"/>
    </location>
</feature>
<comment type="caution">
    <text evidence="2">The sequence shown here is derived from an EMBL/GenBank/DDBJ whole genome shotgun (WGS) entry which is preliminary data.</text>
</comment>
<feature type="region of interest" description="Disordered" evidence="1">
    <location>
        <begin position="187"/>
        <end position="303"/>
    </location>
</feature>
<sequence length="568" mass="64170">MHSSMANGMPPPRSGHLQDQFNTAPHNNQNMTALLTNSSSWPTNSHQPYPHQPHNHQWQQHQQHQQSMQNGHHIVPHPSQVSAHPTANTMQHAFPSPAFDLANVVPPQFMQDFFRLTTPVGQSPNDDFILAQALFESKQSGRTYRQALEGLHGVNNHAANLWKDYYLDHHDRFDIAVARLMEQSQKSKVVKKPFASTPASTSETKSASPQRDREHDSRKRQPSPSPPLKRSRQPKRSTPTATTPSLGYRPSKRPRATLNSLSAPLLPTNLPRKLMPLQADIALPRPPSRSPTPPTKVEAGTNGNKYTEEDRAYFLNFISWRLSQDASLTKKDLCTMLHEKARAVPHHSATSWSSHWHNRHDIADKILHSFQGEENEEEEEDDENSGSSSSPSEAVEEDSESEVIRQTTSSHRRTKSHARVPNTSNRVVSSPSSPSDIYDPSATTDTDEADMGQSGSLFTPADWRMLARYVARTPGWDDIVSRERWEGFLEKFPDNERSDKSWGEFYRRNEDAILSLSAHYKGTKWLSKSVKNQQGRPSWARQRGRQGTEGTEKGSDEDGDYETDDGER</sequence>
<name>A0A1J8QS10_9AGAM</name>
<feature type="compositionally biased region" description="Low complexity" evidence="1">
    <location>
        <begin position="419"/>
        <end position="435"/>
    </location>
</feature>
<feature type="region of interest" description="Disordered" evidence="1">
    <location>
        <begin position="1"/>
        <end position="85"/>
    </location>
</feature>
<dbReference type="OrthoDB" id="3194584at2759"/>
<dbReference type="Proteomes" id="UP000183567">
    <property type="component" value="Unassembled WGS sequence"/>
</dbReference>
<protein>
    <submittedName>
        <fullName evidence="2">Uncharacterized protein</fullName>
    </submittedName>
</protein>
<feature type="compositionally biased region" description="Polar residues" evidence="1">
    <location>
        <begin position="197"/>
        <end position="209"/>
    </location>
</feature>
<evidence type="ECO:0000313" key="3">
    <source>
        <dbReference type="Proteomes" id="UP000183567"/>
    </source>
</evidence>
<proteinExistence type="predicted"/>
<feature type="compositionally biased region" description="Pro residues" evidence="1">
    <location>
        <begin position="284"/>
        <end position="294"/>
    </location>
</feature>
<dbReference type="AlphaFoldDB" id="A0A1J8QS10"/>
<reference evidence="2 3" key="1">
    <citation type="submission" date="2016-03" db="EMBL/GenBank/DDBJ databases">
        <title>Comparative genomics of the ectomycorrhizal sister species Rhizopogon vinicolor and Rhizopogon vesiculosus (Basidiomycota: Boletales) reveals a divergence of the mating type B locus.</title>
        <authorList>
            <person name="Mujic A.B."/>
            <person name="Kuo A."/>
            <person name="Tritt A."/>
            <person name="Lipzen A."/>
            <person name="Chen C."/>
            <person name="Johnson J."/>
            <person name="Sharma A."/>
            <person name="Barry K."/>
            <person name="Grigoriev I.V."/>
            <person name="Spatafora J.W."/>
        </authorList>
    </citation>
    <scope>NUCLEOTIDE SEQUENCE [LARGE SCALE GENOMIC DNA]</scope>
    <source>
        <strain evidence="2 3">AM-OR11-056</strain>
    </source>
</reference>
<evidence type="ECO:0000256" key="1">
    <source>
        <dbReference type="SAM" id="MobiDB-lite"/>
    </source>
</evidence>
<dbReference type="EMBL" id="LVVM01002679">
    <property type="protein sequence ID" value="OJA16241.1"/>
    <property type="molecule type" value="Genomic_DNA"/>
</dbReference>
<feature type="compositionally biased region" description="Polar residues" evidence="1">
    <location>
        <begin position="236"/>
        <end position="245"/>
    </location>
</feature>
<feature type="region of interest" description="Disordered" evidence="1">
    <location>
        <begin position="372"/>
        <end position="457"/>
    </location>
</feature>
<feature type="compositionally biased region" description="Acidic residues" evidence="1">
    <location>
        <begin position="557"/>
        <end position="568"/>
    </location>
</feature>
<feature type="compositionally biased region" description="Basic and acidic residues" evidence="1">
    <location>
        <begin position="210"/>
        <end position="219"/>
    </location>
</feature>